<sequence length="173" mass="19152">MAGDPPGSEIVGVVVGAVLLFGTISLVPVLIMWHHRRRNAARRASEVHRLQTSGCMRQVTVQRWLDEQAQSDTGEQYQAQEICSICLSALNLASSSYDTLASPEPVCLPPPSPLHTLTPGPHESQHRFRSRDGDRLLILNQCHHVFHAPCLASWFAYGQYKCPICQTVYLPPG</sequence>
<dbReference type="PANTHER" id="PTHR45676:SF41">
    <property type="entry name" value="RING-H2 FINGER PROTEIN ATL66"/>
    <property type="match status" value="1"/>
</dbReference>
<dbReference type="InterPro" id="IPR013083">
    <property type="entry name" value="Znf_RING/FYVE/PHD"/>
</dbReference>
<evidence type="ECO:0000256" key="2">
    <source>
        <dbReference type="SAM" id="Phobius"/>
    </source>
</evidence>
<dbReference type="EMBL" id="ML742132">
    <property type="protein sequence ID" value="KAE8149183.1"/>
    <property type="molecule type" value="Genomic_DNA"/>
</dbReference>
<feature type="domain" description="RING-type" evidence="3">
    <location>
        <begin position="83"/>
        <end position="166"/>
    </location>
</feature>
<reference evidence="4 5" key="1">
    <citation type="submission" date="2019-04" db="EMBL/GenBank/DDBJ databases">
        <title>Friends and foes A comparative genomics study of 23 Aspergillus species from section Flavi.</title>
        <authorList>
            <consortium name="DOE Joint Genome Institute"/>
            <person name="Kjaerbolling I."/>
            <person name="Vesth T."/>
            <person name="Frisvad J.C."/>
            <person name="Nybo J.L."/>
            <person name="Theobald S."/>
            <person name="Kildgaard S."/>
            <person name="Isbrandt T."/>
            <person name="Kuo A."/>
            <person name="Sato A."/>
            <person name="Lyhne E.K."/>
            <person name="Kogle M.E."/>
            <person name="Wiebenga A."/>
            <person name="Kun R.S."/>
            <person name="Lubbers R.J."/>
            <person name="Makela M.R."/>
            <person name="Barry K."/>
            <person name="Chovatia M."/>
            <person name="Clum A."/>
            <person name="Daum C."/>
            <person name="Haridas S."/>
            <person name="He G."/>
            <person name="LaButti K."/>
            <person name="Lipzen A."/>
            <person name="Mondo S."/>
            <person name="Riley R."/>
            <person name="Salamov A."/>
            <person name="Simmons B.A."/>
            <person name="Magnuson J.K."/>
            <person name="Henrissat B."/>
            <person name="Mortensen U.H."/>
            <person name="Larsen T.O."/>
            <person name="Devries R.P."/>
            <person name="Grigoriev I.V."/>
            <person name="Machida M."/>
            <person name="Baker S.E."/>
            <person name="Andersen M.R."/>
        </authorList>
    </citation>
    <scope>NUCLEOTIDE SEQUENCE [LARGE SCALE GENOMIC DNA]</scope>
    <source>
        <strain evidence="4 5">IBT 18842</strain>
    </source>
</reference>
<dbReference type="GO" id="GO:0008270">
    <property type="term" value="F:zinc ion binding"/>
    <property type="evidence" value="ECO:0007669"/>
    <property type="project" value="UniProtKB-KW"/>
</dbReference>
<protein>
    <recommendedName>
        <fullName evidence="3">RING-type domain-containing protein</fullName>
    </recommendedName>
</protein>
<dbReference type="OrthoDB" id="8062037at2759"/>
<dbReference type="Proteomes" id="UP000325780">
    <property type="component" value="Unassembled WGS sequence"/>
</dbReference>
<dbReference type="AlphaFoldDB" id="A0A5N6TS51"/>
<gene>
    <name evidence="4" type="ORF">BDV25DRAFT_6344</name>
</gene>
<accession>A0A5N6TS51</accession>
<keyword evidence="2" id="KW-0812">Transmembrane</keyword>
<evidence type="ECO:0000313" key="5">
    <source>
        <dbReference type="Proteomes" id="UP000325780"/>
    </source>
</evidence>
<keyword evidence="5" id="KW-1185">Reference proteome</keyword>
<keyword evidence="2" id="KW-0472">Membrane</keyword>
<dbReference type="Pfam" id="PF13639">
    <property type="entry name" value="zf-RING_2"/>
    <property type="match status" value="1"/>
</dbReference>
<dbReference type="InterPro" id="IPR001841">
    <property type="entry name" value="Znf_RING"/>
</dbReference>
<evidence type="ECO:0000256" key="1">
    <source>
        <dbReference type="PROSITE-ProRule" id="PRU00175"/>
    </source>
</evidence>
<proteinExistence type="predicted"/>
<evidence type="ECO:0000259" key="3">
    <source>
        <dbReference type="PROSITE" id="PS50089"/>
    </source>
</evidence>
<feature type="transmembrane region" description="Helical" evidence="2">
    <location>
        <begin position="12"/>
        <end position="33"/>
    </location>
</feature>
<name>A0A5N6TS51_ASPAV</name>
<dbReference type="SMART" id="SM00184">
    <property type="entry name" value="RING"/>
    <property type="match status" value="1"/>
</dbReference>
<organism evidence="4 5">
    <name type="scientific">Aspergillus avenaceus</name>
    <dbReference type="NCBI Taxonomy" id="36643"/>
    <lineage>
        <taxon>Eukaryota</taxon>
        <taxon>Fungi</taxon>
        <taxon>Dikarya</taxon>
        <taxon>Ascomycota</taxon>
        <taxon>Pezizomycotina</taxon>
        <taxon>Eurotiomycetes</taxon>
        <taxon>Eurotiomycetidae</taxon>
        <taxon>Eurotiales</taxon>
        <taxon>Aspergillaceae</taxon>
        <taxon>Aspergillus</taxon>
        <taxon>Aspergillus subgen. Circumdati</taxon>
    </lineage>
</organism>
<dbReference type="CDD" id="cd16448">
    <property type="entry name" value="RING-H2"/>
    <property type="match status" value="1"/>
</dbReference>
<dbReference type="Gene3D" id="3.30.40.10">
    <property type="entry name" value="Zinc/RING finger domain, C3HC4 (zinc finger)"/>
    <property type="match status" value="1"/>
</dbReference>
<keyword evidence="1" id="KW-0479">Metal-binding</keyword>
<keyword evidence="1" id="KW-0863">Zinc-finger</keyword>
<keyword evidence="1" id="KW-0862">Zinc</keyword>
<dbReference type="PROSITE" id="PS50089">
    <property type="entry name" value="ZF_RING_2"/>
    <property type="match status" value="1"/>
</dbReference>
<keyword evidence="2" id="KW-1133">Transmembrane helix</keyword>
<evidence type="ECO:0000313" key="4">
    <source>
        <dbReference type="EMBL" id="KAE8149183.1"/>
    </source>
</evidence>
<dbReference type="PANTHER" id="PTHR45676">
    <property type="entry name" value="RING-H2 FINGER PROTEIN ATL51-RELATED"/>
    <property type="match status" value="1"/>
</dbReference>
<dbReference type="SUPFAM" id="SSF57850">
    <property type="entry name" value="RING/U-box"/>
    <property type="match status" value="1"/>
</dbReference>